<proteinExistence type="predicted"/>
<sequence length="94" mass="10493">MDNQDQNTNHGPVDGLMNFGQWDENENVEIVESSLLHLNPASPMIQIEDEEYEKVRHGRASPESMKEAASCDGGVHIDQLCDKLLCRFHGNEAG</sequence>
<reference evidence="1 2" key="1">
    <citation type="submission" date="2024-01" db="EMBL/GenBank/DDBJ databases">
        <title>Genome assemblies of Stephania.</title>
        <authorList>
            <person name="Yang L."/>
        </authorList>
    </citation>
    <scope>NUCLEOTIDE SEQUENCE [LARGE SCALE GENOMIC DNA]</scope>
    <source>
        <strain evidence="1">QJT</strain>
        <tissue evidence="1">Leaf</tissue>
    </source>
</reference>
<dbReference type="Proteomes" id="UP001417504">
    <property type="component" value="Unassembled WGS sequence"/>
</dbReference>
<comment type="caution">
    <text evidence="1">The sequence shown here is derived from an EMBL/GenBank/DDBJ whole genome shotgun (WGS) entry which is preliminary data.</text>
</comment>
<gene>
    <name evidence="1" type="ORF">Sjap_004327</name>
</gene>
<accession>A0AAP0K355</accession>
<keyword evidence="2" id="KW-1185">Reference proteome</keyword>
<organism evidence="1 2">
    <name type="scientific">Stephania japonica</name>
    <dbReference type="NCBI Taxonomy" id="461633"/>
    <lineage>
        <taxon>Eukaryota</taxon>
        <taxon>Viridiplantae</taxon>
        <taxon>Streptophyta</taxon>
        <taxon>Embryophyta</taxon>
        <taxon>Tracheophyta</taxon>
        <taxon>Spermatophyta</taxon>
        <taxon>Magnoliopsida</taxon>
        <taxon>Ranunculales</taxon>
        <taxon>Menispermaceae</taxon>
        <taxon>Menispermoideae</taxon>
        <taxon>Cissampelideae</taxon>
        <taxon>Stephania</taxon>
    </lineage>
</organism>
<name>A0AAP0K355_9MAGN</name>
<evidence type="ECO:0000313" key="1">
    <source>
        <dbReference type="EMBL" id="KAK9144424.1"/>
    </source>
</evidence>
<dbReference type="AlphaFoldDB" id="A0AAP0K355"/>
<protein>
    <submittedName>
        <fullName evidence="1">Uncharacterized protein</fullName>
    </submittedName>
</protein>
<evidence type="ECO:0000313" key="2">
    <source>
        <dbReference type="Proteomes" id="UP001417504"/>
    </source>
</evidence>
<dbReference type="EMBL" id="JBBNAE010000002">
    <property type="protein sequence ID" value="KAK9144424.1"/>
    <property type="molecule type" value="Genomic_DNA"/>
</dbReference>